<gene>
    <name evidence="3" type="ORF">PECUL_23A008355</name>
</gene>
<feature type="region of interest" description="Disordered" evidence="2">
    <location>
        <begin position="152"/>
        <end position="191"/>
    </location>
</feature>
<accession>A0AAD1TMP2</accession>
<name>A0AAD1TMP2_PELCU</name>
<dbReference type="PANTHER" id="PTHR11505">
    <property type="entry name" value="L1 TRANSPOSABLE ELEMENT-RELATED"/>
    <property type="match status" value="1"/>
</dbReference>
<organism evidence="3 4">
    <name type="scientific">Pelobates cultripes</name>
    <name type="common">Western spadefoot toad</name>
    <dbReference type="NCBI Taxonomy" id="61616"/>
    <lineage>
        <taxon>Eukaryota</taxon>
        <taxon>Metazoa</taxon>
        <taxon>Chordata</taxon>
        <taxon>Craniata</taxon>
        <taxon>Vertebrata</taxon>
        <taxon>Euteleostomi</taxon>
        <taxon>Amphibia</taxon>
        <taxon>Batrachia</taxon>
        <taxon>Anura</taxon>
        <taxon>Pelobatoidea</taxon>
        <taxon>Pelobatidae</taxon>
        <taxon>Pelobates</taxon>
    </lineage>
</organism>
<evidence type="ECO:0000256" key="2">
    <source>
        <dbReference type="SAM" id="MobiDB-lite"/>
    </source>
</evidence>
<dbReference type="AlphaFoldDB" id="A0AAD1TMP2"/>
<dbReference type="FunFam" id="3.30.70.1820:FF:000002">
    <property type="entry name" value="LINE-1 retrotransposable element ORF1 protein"/>
    <property type="match status" value="1"/>
</dbReference>
<proteinExistence type="inferred from homology"/>
<dbReference type="Gene3D" id="3.30.70.1820">
    <property type="entry name" value="L1 transposable element, RRM domain"/>
    <property type="match status" value="1"/>
</dbReference>
<evidence type="ECO:0000256" key="1">
    <source>
        <dbReference type="ARBA" id="ARBA00061640"/>
    </source>
</evidence>
<dbReference type="EMBL" id="OW240924">
    <property type="protein sequence ID" value="CAH2327284.1"/>
    <property type="molecule type" value="Genomic_DNA"/>
</dbReference>
<dbReference type="InterPro" id="IPR004244">
    <property type="entry name" value="Transposase_22"/>
</dbReference>
<reference evidence="3" key="1">
    <citation type="submission" date="2022-03" db="EMBL/GenBank/DDBJ databases">
        <authorList>
            <person name="Alioto T."/>
            <person name="Alioto T."/>
            <person name="Gomez Garrido J."/>
        </authorList>
    </citation>
    <scope>NUCLEOTIDE SEQUENCE</scope>
</reference>
<sequence>MEGTVKAHNMAADQVNRLAARVAEVELALEDTANRSRRNNLRLRGLPEREGEGPLQDMVLQILRLLLPDLPEEKWQLERVHRALHARSMVPNAPRDIIIKFLHFPMKEALMVQSRKSRIQYQGTDVPGFGGGRVQTLSPGGDPRSFLEALGVTPPRELPKTTDAYGVANGGRWTVRSPPEGKDPGLEELET</sequence>
<evidence type="ECO:0000313" key="3">
    <source>
        <dbReference type="EMBL" id="CAH2327284.1"/>
    </source>
</evidence>
<evidence type="ECO:0000313" key="4">
    <source>
        <dbReference type="Proteomes" id="UP001295444"/>
    </source>
</evidence>
<protein>
    <recommendedName>
        <fullName evidence="5">L1 transposable element RRM domain-containing protein</fullName>
    </recommendedName>
</protein>
<comment type="similarity">
    <text evidence="1">Belongs to the transposase 22 family.</text>
</comment>
<evidence type="ECO:0008006" key="5">
    <source>
        <dbReference type="Google" id="ProtNLM"/>
    </source>
</evidence>
<keyword evidence="4" id="KW-1185">Reference proteome</keyword>
<dbReference type="Proteomes" id="UP001295444">
    <property type="component" value="Chromosome 13"/>
</dbReference>